<evidence type="ECO:0000256" key="7">
    <source>
        <dbReference type="ARBA" id="ARBA00023204"/>
    </source>
</evidence>
<keyword evidence="4" id="KW-0227">DNA damage</keyword>
<dbReference type="PROSITE" id="PS50172">
    <property type="entry name" value="BRCT"/>
    <property type="match status" value="2"/>
</dbReference>
<feature type="domain" description="Protein kinase" evidence="10">
    <location>
        <begin position="192"/>
        <end position="458"/>
    </location>
</feature>
<protein>
    <submittedName>
        <fullName evidence="14 15">Uncharacterized protein LOC110986593 isoform X1</fullName>
    </submittedName>
</protein>
<dbReference type="GO" id="GO:0008270">
    <property type="term" value="F:zinc ion binding"/>
    <property type="evidence" value="ECO:0007669"/>
    <property type="project" value="UniProtKB-KW"/>
</dbReference>
<evidence type="ECO:0000256" key="5">
    <source>
        <dbReference type="ARBA" id="ARBA00022771"/>
    </source>
</evidence>
<name>A0A8B7ZHB2_ACAPL</name>
<dbReference type="GeneID" id="110986593"/>
<proteinExistence type="predicted"/>
<feature type="domain" description="SET" evidence="12">
    <location>
        <begin position="26"/>
        <end position="147"/>
    </location>
</feature>
<evidence type="ECO:0000313" key="13">
    <source>
        <dbReference type="Proteomes" id="UP000694845"/>
    </source>
</evidence>
<dbReference type="GO" id="GO:1990604">
    <property type="term" value="C:IRE1-TRAF2-ASK1 complex"/>
    <property type="evidence" value="ECO:0007669"/>
    <property type="project" value="TreeGrafter"/>
</dbReference>
<dbReference type="InterPro" id="IPR046341">
    <property type="entry name" value="SET_dom_sf"/>
</dbReference>
<dbReference type="InterPro" id="IPR000719">
    <property type="entry name" value="Prot_kinase_dom"/>
</dbReference>
<dbReference type="Gene3D" id="2.170.270.10">
    <property type="entry name" value="SET domain"/>
    <property type="match status" value="1"/>
</dbReference>
<dbReference type="SUPFAM" id="SSF82199">
    <property type="entry name" value="SET domain"/>
    <property type="match status" value="1"/>
</dbReference>
<dbReference type="GO" id="GO:0051082">
    <property type="term" value="F:unfolded protein binding"/>
    <property type="evidence" value="ECO:0007669"/>
    <property type="project" value="TreeGrafter"/>
</dbReference>
<evidence type="ECO:0000259" key="11">
    <source>
        <dbReference type="PROSITE" id="PS50172"/>
    </source>
</evidence>
<dbReference type="SMART" id="SM00317">
    <property type="entry name" value="SET"/>
    <property type="match status" value="1"/>
</dbReference>
<dbReference type="PROSITE" id="PS50280">
    <property type="entry name" value="SET"/>
    <property type="match status" value="1"/>
</dbReference>
<reference evidence="14 15" key="1">
    <citation type="submission" date="2025-04" db="UniProtKB">
        <authorList>
            <consortium name="RefSeq"/>
        </authorList>
    </citation>
    <scope>IDENTIFICATION</scope>
</reference>
<comment type="subcellular location">
    <subcellularLocation>
        <location evidence="1">Nucleus</location>
    </subcellularLocation>
</comment>
<sequence>MSRLRKSRMTPSQQACEACRKKEDSDGFEVRYIDDYIGHGTFVTKDFAKGDFLLQYRGEVISQSEGESRQESYPVEKGSFLYFFQDKGNSLCVDGTNSDGACRMVNDAPLKKSNSQMKVISVDGTPCLCLFAREDIAAGQELRYDYGDESVPWRQKNIDHQSFDHEFPERWASQLQQLKTSAKQKHVGQVAFSRQLAIAEGCNGSKIYLGFFGEKQLPVAVKRVNSDHVGKEVEILQSLQGKHLTNVLQTFCVEHDEDFTYLASELCEMNIQEVVEATLPFADKHRTDEGRKKLCLGFLNGLQELHSLGIVHRDIKPANALIDTKGDVKIADFGVSRRMMGQTTLFTQSIGTICWMAIESLQGEMVKYKKSSDIQMTGCLVYYILSDGHIPHETAIPYTKEPEGVVRNLKAGTFHLEHLGSFLYMQPLIREMVSSEEKDRPSIEFCLEKFQDLSKQTLQVSSTKGTSLVASLLTSKEQRKVKQLARETACAYTRDFDSFTTHVVIPTDDNQLAKERSLKFLQGIAARVWIISFKWITESLERGQMLPEKDFEVKGDTVMGKTHGPERARLWQAEALLHTHVAYVLGASAKLPKDCVLTLLKMCGATTVDSSSKLTSVSQNLIRVVIDCVHDTDYPFDSAIKDLSTKYEVPIVTKEWLLDSIGSYTIQPFQKYQLEDEISGEQSSAKGNTASFGRTSTLEELDLSEKEAYSENLGIDCEISVSGSDMISSQASDKVGASSDICSDSESEYEPSGTSSDESEESCPQSPKRICKREEEGVTLSSERGTQEMGGDHVRYWKRNPPHQNRGCDSAGEETVPASNIVSTDHADKESNGSVCIRCNYNKVYILPLLWYQTKKNLAPL</sequence>
<dbReference type="KEGG" id="aplc:110986593"/>
<accession>A0A8B7ZHB2</accession>
<dbReference type="OrthoDB" id="8932448at2759"/>
<dbReference type="InterPro" id="IPR011009">
    <property type="entry name" value="Kinase-like_dom_sf"/>
</dbReference>
<dbReference type="GO" id="GO:0004674">
    <property type="term" value="F:protein serine/threonine kinase activity"/>
    <property type="evidence" value="ECO:0007669"/>
    <property type="project" value="InterPro"/>
</dbReference>
<evidence type="ECO:0000259" key="12">
    <source>
        <dbReference type="PROSITE" id="PS50280"/>
    </source>
</evidence>
<dbReference type="InterPro" id="IPR001357">
    <property type="entry name" value="BRCT_dom"/>
</dbReference>
<dbReference type="RefSeq" id="XP_022104265.1">
    <property type="nucleotide sequence ID" value="XM_022248573.1"/>
</dbReference>
<organism evidence="13 14">
    <name type="scientific">Acanthaster planci</name>
    <name type="common">Crown-of-thorns starfish</name>
    <dbReference type="NCBI Taxonomy" id="133434"/>
    <lineage>
        <taxon>Eukaryota</taxon>
        <taxon>Metazoa</taxon>
        <taxon>Echinodermata</taxon>
        <taxon>Eleutherozoa</taxon>
        <taxon>Asterozoa</taxon>
        <taxon>Asteroidea</taxon>
        <taxon>Valvatacea</taxon>
        <taxon>Valvatida</taxon>
        <taxon>Acanthasteridae</taxon>
        <taxon>Acanthaster</taxon>
    </lineage>
</organism>
<dbReference type="GO" id="GO:0006281">
    <property type="term" value="P:DNA repair"/>
    <property type="evidence" value="ECO:0007669"/>
    <property type="project" value="UniProtKB-KW"/>
</dbReference>
<dbReference type="GO" id="GO:0005634">
    <property type="term" value="C:nucleus"/>
    <property type="evidence" value="ECO:0007669"/>
    <property type="project" value="UniProtKB-SubCell"/>
</dbReference>
<evidence type="ECO:0000256" key="9">
    <source>
        <dbReference type="SAM" id="MobiDB-lite"/>
    </source>
</evidence>
<dbReference type="PROSITE" id="PS50011">
    <property type="entry name" value="PROTEIN_KINASE_DOM"/>
    <property type="match status" value="1"/>
</dbReference>
<keyword evidence="13" id="KW-1185">Reference proteome</keyword>
<evidence type="ECO:0000256" key="1">
    <source>
        <dbReference type="ARBA" id="ARBA00004123"/>
    </source>
</evidence>
<evidence type="ECO:0000256" key="4">
    <source>
        <dbReference type="ARBA" id="ARBA00022763"/>
    </source>
</evidence>
<feature type="domain" description="BRCT" evidence="11">
    <location>
        <begin position="572"/>
        <end position="674"/>
    </location>
</feature>
<evidence type="ECO:0000256" key="3">
    <source>
        <dbReference type="ARBA" id="ARBA00022737"/>
    </source>
</evidence>
<dbReference type="PANTHER" id="PTHR13954">
    <property type="entry name" value="IRE1-RELATED"/>
    <property type="match status" value="1"/>
</dbReference>
<dbReference type="GO" id="GO:0004521">
    <property type="term" value="F:RNA endonuclease activity"/>
    <property type="evidence" value="ECO:0007669"/>
    <property type="project" value="InterPro"/>
</dbReference>
<evidence type="ECO:0000256" key="8">
    <source>
        <dbReference type="ARBA" id="ARBA00023242"/>
    </source>
</evidence>
<dbReference type="GO" id="GO:0036498">
    <property type="term" value="P:IRE1-mediated unfolded protein response"/>
    <property type="evidence" value="ECO:0007669"/>
    <property type="project" value="TreeGrafter"/>
</dbReference>
<dbReference type="FunFam" id="3.40.50.10190:FF:000006">
    <property type="entry name" value="Breast cancer type 1 susceptibility protein homolog"/>
    <property type="match status" value="1"/>
</dbReference>
<evidence type="ECO:0000259" key="10">
    <source>
        <dbReference type="PROSITE" id="PS50011"/>
    </source>
</evidence>
<dbReference type="SMART" id="SM00292">
    <property type="entry name" value="BRCT"/>
    <property type="match status" value="2"/>
</dbReference>
<evidence type="ECO:0000256" key="2">
    <source>
        <dbReference type="ARBA" id="ARBA00022723"/>
    </source>
</evidence>
<evidence type="ECO:0000313" key="15">
    <source>
        <dbReference type="RefSeq" id="XP_022104266.1"/>
    </source>
</evidence>
<dbReference type="Gene3D" id="1.10.510.10">
    <property type="entry name" value="Transferase(Phosphotransferase) domain 1"/>
    <property type="match status" value="1"/>
</dbReference>
<dbReference type="Proteomes" id="UP000694845">
    <property type="component" value="Unplaced"/>
</dbReference>
<dbReference type="InterPro" id="IPR045133">
    <property type="entry name" value="IRE1/2-like"/>
</dbReference>
<dbReference type="Pfam" id="PF00856">
    <property type="entry name" value="SET"/>
    <property type="match status" value="1"/>
</dbReference>
<evidence type="ECO:0000256" key="6">
    <source>
        <dbReference type="ARBA" id="ARBA00022833"/>
    </source>
</evidence>
<keyword evidence="7" id="KW-0234">DNA repair</keyword>
<feature type="domain" description="BRCT" evidence="11">
    <location>
        <begin position="468"/>
        <end position="553"/>
    </location>
</feature>
<dbReference type="RefSeq" id="XP_022104266.1">
    <property type="nucleotide sequence ID" value="XM_022248574.1"/>
</dbReference>
<dbReference type="SUPFAM" id="SSF56112">
    <property type="entry name" value="Protein kinase-like (PK-like)"/>
    <property type="match status" value="1"/>
</dbReference>
<keyword evidence="8" id="KW-0539">Nucleus</keyword>
<keyword evidence="2" id="KW-0479">Metal-binding</keyword>
<dbReference type="Gene3D" id="3.40.50.10190">
    <property type="entry name" value="BRCT domain"/>
    <property type="match status" value="2"/>
</dbReference>
<dbReference type="SMART" id="SM00220">
    <property type="entry name" value="S_TKc"/>
    <property type="match status" value="1"/>
</dbReference>
<dbReference type="SUPFAM" id="SSF52113">
    <property type="entry name" value="BRCT domain"/>
    <property type="match status" value="2"/>
</dbReference>
<keyword evidence="5" id="KW-0863">Zinc-finger</keyword>
<dbReference type="InterPro" id="IPR001214">
    <property type="entry name" value="SET_dom"/>
</dbReference>
<dbReference type="Pfam" id="PF00069">
    <property type="entry name" value="Pkinase"/>
    <property type="match status" value="1"/>
</dbReference>
<dbReference type="PANTHER" id="PTHR13954:SF28">
    <property type="match status" value="1"/>
</dbReference>
<keyword evidence="3" id="KW-0677">Repeat</keyword>
<keyword evidence="6" id="KW-0862">Zinc</keyword>
<dbReference type="GO" id="GO:0005524">
    <property type="term" value="F:ATP binding"/>
    <property type="evidence" value="ECO:0007669"/>
    <property type="project" value="InterPro"/>
</dbReference>
<gene>
    <name evidence="14 15" type="primary">LOC110986593</name>
</gene>
<dbReference type="Pfam" id="PF00533">
    <property type="entry name" value="BRCT"/>
    <property type="match status" value="1"/>
</dbReference>
<dbReference type="GO" id="GO:0070059">
    <property type="term" value="P:intrinsic apoptotic signaling pathway in response to endoplasmic reticulum stress"/>
    <property type="evidence" value="ECO:0007669"/>
    <property type="project" value="TreeGrafter"/>
</dbReference>
<dbReference type="AlphaFoldDB" id="A0A8B7ZHB2"/>
<dbReference type="InterPro" id="IPR036420">
    <property type="entry name" value="BRCT_dom_sf"/>
</dbReference>
<evidence type="ECO:0000313" key="14">
    <source>
        <dbReference type="RefSeq" id="XP_022104265.1"/>
    </source>
</evidence>
<feature type="region of interest" description="Disordered" evidence="9">
    <location>
        <begin position="730"/>
        <end position="790"/>
    </location>
</feature>